<dbReference type="InterPro" id="IPR008584">
    <property type="entry name" value="CXXC_Zn-binding_euk"/>
</dbReference>
<evidence type="ECO:0000256" key="2">
    <source>
        <dbReference type="ARBA" id="ARBA00022723"/>
    </source>
</evidence>
<protein>
    <submittedName>
        <fullName evidence="5">Uncharacterized protein</fullName>
    </submittedName>
</protein>
<keyword evidence="3" id="KW-0862">Zinc</keyword>
<dbReference type="EMBL" id="ATMH01003322">
    <property type="protein sequence ID" value="EPY31703.1"/>
    <property type="molecule type" value="Genomic_DNA"/>
</dbReference>
<proteinExistence type="inferred from homology"/>
<evidence type="ECO:0000256" key="4">
    <source>
        <dbReference type="SAM" id="MobiDB-lite"/>
    </source>
</evidence>
<keyword evidence="2" id="KW-0479">Metal-binding</keyword>
<organism evidence="5 6">
    <name type="scientific">Strigomonas culicis</name>
    <dbReference type="NCBI Taxonomy" id="28005"/>
    <lineage>
        <taxon>Eukaryota</taxon>
        <taxon>Discoba</taxon>
        <taxon>Euglenozoa</taxon>
        <taxon>Kinetoplastea</taxon>
        <taxon>Metakinetoplastina</taxon>
        <taxon>Trypanosomatida</taxon>
        <taxon>Trypanosomatidae</taxon>
        <taxon>Strigomonadinae</taxon>
        <taxon>Strigomonas</taxon>
    </lineage>
</organism>
<evidence type="ECO:0000313" key="5">
    <source>
        <dbReference type="EMBL" id="EPY31703.1"/>
    </source>
</evidence>
<dbReference type="Proteomes" id="UP000015354">
    <property type="component" value="Unassembled WGS sequence"/>
</dbReference>
<comment type="similarity">
    <text evidence="1">Belongs to the UPF0587 family.</text>
</comment>
<accession>S9US13</accession>
<comment type="caution">
    <text evidence="5">The sequence shown here is derived from an EMBL/GenBank/DDBJ whole genome shotgun (WGS) entry which is preliminary data.</text>
</comment>
<evidence type="ECO:0000256" key="1">
    <source>
        <dbReference type="ARBA" id="ARBA00007818"/>
    </source>
</evidence>
<dbReference type="PANTHER" id="PTHR12857">
    <property type="entry name" value="CXXC MOTIF CONTAINING ZINC BINDING PROTEIN"/>
    <property type="match status" value="1"/>
</dbReference>
<gene>
    <name evidence="5" type="ORF">STCU_03322</name>
</gene>
<reference evidence="5 6" key="1">
    <citation type="journal article" date="2013" name="PLoS ONE">
        <title>Predicting the Proteins of Angomonas deanei, Strigomonas culicis and Their Respective Endosymbionts Reveals New Aspects of the Trypanosomatidae Family.</title>
        <authorList>
            <person name="Motta M.C."/>
            <person name="Martins A.C."/>
            <person name="de Souza S.S."/>
            <person name="Catta-Preta C.M."/>
            <person name="Silva R."/>
            <person name="Klein C.C."/>
            <person name="de Almeida L.G."/>
            <person name="de Lima Cunha O."/>
            <person name="Ciapina L.P."/>
            <person name="Brocchi M."/>
            <person name="Colabardini A.C."/>
            <person name="de Araujo Lima B."/>
            <person name="Machado C.R."/>
            <person name="de Almeida Soares C.M."/>
            <person name="Probst C.M."/>
            <person name="de Menezes C.B."/>
            <person name="Thompson C.E."/>
            <person name="Bartholomeu D.C."/>
            <person name="Gradia D.F."/>
            <person name="Pavoni D.P."/>
            <person name="Grisard E.C."/>
            <person name="Fantinatti-Garboggini F."/>
            <person name="Marchini F.K."/>
            <person name="Rodrigues-Luiz G.F."/>
            <person name="Wagner G."/>
            <person name="Goldman G.H."/>
            <person name="Fietto J.L."/>
            <person name="Elias M.C."/>
            <person name="Goldman M.H."/>
            <person name="Sagot M.F."/>
            <person name="Pereira M."/>
            <person name="Stoco P.H."/>
            <person name="de Mendonca-Neto R.P."/>
            <person name="Teixeira S.M."/>
            <person name="Maciel T.E."/>
            <person name="de Oliveira Mendes T.A."/>
            <person name="Urmenyi T.P."/>
            <person name="de Souza W."/>
            <person name="Schenkman S."/>
            <person name="de Vasconcelos A.T."/>
        </authorList>
    </citation>
    <scope>NUCLEOTIDE SEQUENCE [LARGE SCALE GENOMIC DNA]</scope>
</reference>
<feature type="region of interest" description="Disordered" evidence="4">
    <location>
        <begin position="37"/>
        <end position="61"/>
    </location>
</feature>
<evidence type="ECO:0000313" key="6">
    <source>
        <dbReference type="Proteomes" id="UP000015354"/>
    </source>
</evidence>
<dbReference type="AlphaFoldDB" id="S9US13"/>
<dbReference type="GO" id="GO:0008270">
    <property type="term" value="F:zinc ion binding"/>
    <property type="evidence" value="ECO:0007669"/>
    <property type="project" value="TreeGrafter"/>
</dbReference>
<dbReference type="Pfam" id="PF05907">
    <property type="entry name" value="CXXC_Zn-b_euk"/>
    <property type="match status" value="1"/>
</dbReference>
<evidence type="ECO:0000256" key="3">
    <source>
        <dbReference type="ARBA" id="ARBA00022833"/>
    </source>
</evidence>
<name>S9US13_9TRYP</name>
<keyword evidence="6" id="KW-1185">Reference proteome</keyword>
<sequence>MVGRCHACKCVVTAQVLSTQELDPTRSNNTDYYYACPATDGGARDEDDDEDTNRGEDDGHNIVGVLDVRGAEPEACRLDDQWCVEVRNAQRQILQEVDLSEDWCEYDEAQQCPLAISGASISFERVRKGRK</sequence>
<dbReference type="OrthoDB" id="10248838at2759"/>
<dbReference type="SUPFAM" id="SSF141678">
    <property type="entry name" value="MAL13P1.257-like"/>
    <property type="match status" value="1"/>
</dbReference>
<dbReference type="PANTHER" id="PTHR12857:SF0">
    <property type="entry name" value="CXXC MOTIF CONTAINING ZINC BINDING PROTEIN"/>
    <property type="match status" value="1"/>
</dbReference>